<dbReference type="RefSeq" id="XP_051366794.1">
    <property type="nucleotide sequence ID" value="XM_051505747.1"/>
</dbReference>
<dbReference type="OrthoDB" id="4526330at2759"/>
<proteinExistence type="predicted"/>
<protein>
    <recommendedName>
        <fullName evidence="1">Hydantoinase B/oxoprolinase domain-containing protein</fullName>
    </recommendedName>
</protein>
<dbReference type="AlphaFoldDB" id="A0A9P9Y9A6"/>
<evidence type="ECO:0000313" key="2">
    <source>
        <dbReference type="EMBL" id="KAI6785938.1"/>
    </source>
</evidence>
<organism evidence="2 3">
    <name type="scientific">Emericellopsis cladophorae</name>
    <dbReference type="NCBI Taxonomy" id="2686198"/>
    <lineage>
        <taxon>Eukaryota</taxon>
        <taxon>Fungi</taxon>
        <taxon>Dikarya</taxon>
        <taxon>Ascomycota</taxon>
        <taxon>Pezizomycotina</taxon>
        <taxon>Sordariomycetes</taxon>
        <taxon>Hypocreomycetidae</taxon>
        <taxon>Hypocreales</taxon>
        <taxon>Bionectriaceae</taxon>
        <taxon>Emericellopsis</taxon>
    </lineage>
</organism>
<reference evidence="2" key="1">
    <citation type="journal article" date="2021" name="J Fungi (Basel)">
        <title>Genomic and Metabolomic Analyses of the Marine Fungus Emericellopsis cladophorae: Insights into Saltwater Adaptability Mechanisms and Its Biosynthetic Potential.</title>
        <authorList>
            <person name="Goncalves M.F.M."/>
            <person name="Hilario S."/>
            <person name="Van de Peer Y."/>
            <person name="Esteves A.C."/>
            <person name="Alves A."/>
        </authorList>
    </citation>
    <scope>NUCLEOTIDE SEQUENCE</scope>
    <source>
        <strain evidence="2">MUM 19.33</strain>
    </source>
</reference>
<reference evidence="2" key="2">
    <citation type="submission" date="2022-07" db="EMBL/GenBank/DDBJ databases">
        <authorList>
            <person name="Goncalves M.F.M."/>
            <person name="Hilario S."/>
            <person name="Van De Peer Y."/>
            <person name="Esteves A.C."/>
            <person name="Alves A."/>
        </authorList>
    </citation>
    <scope>NUCLEOTIDE SEQUENCE</scope>
    <source>
        <strain evidence="2">MUM 19.33</strain>
    </source>
</reference>
<dbReference type="InterPro" id="IPR045079">
    <property type="entry name" value="Oxoprolinase-like"/>
</dbReference>
<dbReference type="GO" id="GO:0017168">
    <property type="term" value="F:5-oxoprolinase (ATP-hydrolyzing) activity"/>
    <property type="evidence" value="ECO:0007669"/>
    <property type="project" value="TreeGrafter"/>
</dbReference>
<dbReference type="GO" id="GO:0005829">
    <property type="term" value="C:cytosol"/>
    <property type="evidence" value="ECO:0007669"/>
    <property type="project" value="TreeGrafter"/>
</dbReference>
<sequence length="272" mass="29687">MTAQSWTLRAFPTWREPLPEIVRRTDSDLNLNLNLNLDLDLDLDLASSSLRDRPRLALEADSSSFTQQAILPYGQAKTASRRGNGHSRRPSSSGTRYVLRCLINQDIPLNEGCLRPLTLTIPEGSILNPSPTAAVCAGNPITSQRVTDVVIKAFGACAAIQGDCTVFLFATDRNVDAFGTPIPNTGFGFGETICGGSGAGPRWHGISGVHIHMTNTHITDVEVLEKRYPVVLRELNIRPGSGGDGIPRMYEFGRDMTSSIVSERRAYRPYGM</sequence>
<dbReference type="Pfam" id="PF02538">
    <property type="entry name" value="Hydantoinase_B"/>
    <property type="match status" value="1"/>
</dbReference>
<dbReference type="InterPro" id="IPR003692">
    <property type="entry name" value="Hydantoinase_B"/>
</dbReference>
<dbReference type="GeneID" id="75832755"/>
<keyword evidence="3" id="KW-1185">Reference proteome</keyword>
<dbReference type="PANTHER" id="PTHR11365">
    <property type="entry name" value="5-OXOPROLINASE RELATED"/>
    <property type="match status" value="1"/>
</dbReference>
<feature type="domain" description="Hydantoinase B/oxoprolinase" evidence="1">
    <location>
        <begin position="91"/>
        <end position="272"/>
    </location>
</feature>
<dbReference type="GO" id="GO:0006749">
    <property type="term" value="P:glutathione metabolic process"/>
    <property type="evidence" value="ECO:0007669"/>
    <property type="project" value="TreeGrafter"/>
</dbReference>
<accession>A0A9P9Y9A6</accession>
<gene>
    <name evidence="2" type="ORF">J7T54_006277</name>
</gene>
<comment type="caution">
    <text evidence="2">The sequence shown here is derived from an EMBL/GenBank/DDBJ whole genome shotgun (WGS) entry which is preliminary data.</text>
</comment>
<dbReference type="PANTHER" id="PTHR11365:SF2">
    <property type="entry name" value="5-OXOPROLINASE"/>
    <property type="match status" value="1"/>
</dbReference>
<evidence type="ECO:0000259" key="1">
    <source>
        <dbReference type="Pfam" id="PF02538"/>
    </source>
</evidence>
<dbReference type="EMBL" id="JAGIXG020000001">
    <property type="protein sequence ID" value="KAI6785938.1"/>
    <property type="molecule type" value="Genomic_DNA"/>
</dbReference>
<dbReference type="Proteomes" id="UP001055219">
    <property type="component" value="Unassembled WGS sequence"/>
</dbReference>
<evidence type="ECO:0000313" key="3">
    <source>
        <dbReference type="Proteomes" id="UP001055219"/>
    </source>
</evidence>
<name>A0A9P9Y9A6_9HYPO</name>